<sequence>MYEKQCRFYPLQQDRENTTSDPFYTDKSVIGNGDDPWQCFFPPQFCYSASTTVLHSLQLMWGRHVRIHINTKSGALFHPEYAVQKKHGTRWRDVSFSIAIT</sequence>
<proteinExistence type="predicted"/>
<evidence type="ECO:0000313" key="1">
    <source>
        <dbReference type="EMBL" id="JAH37921.1"/>
    </source>
</evidence>
<reference evidence="1" key="2">
    <citation type="journal article" date="2015" name="Fish Shellfish Immunol.">
        <title>Early steps in the European eel (Anguilla anguilla)-Vibrio vulnificus interaction in the gills: Role of the RtxA13 toxin.</title>
        <authorList>
            <person name="Callol A."/>
            <person name="Pajuelo D."/>
            <person name="Ebbesson L."/>
            <person name="Teles M."/>
            <person name="MacKenzie S."/>
            <person name="Amaro C."/>
        </authorList>
    </citation>
    <scope>NUCLEOTIDE SEQUENCE</scope>
</reference>
<accession>A0A0E9S9H6</accession>
<organism evidence="1">
    <name type="scientific">Anguilla anguilla</name>
    <name type="common">European freshwater eel</name>
    <name type="synonym">Muraena anguilla</name>
    <dbReference type="NCBI Taxonomy" id="7936"/>
    <lineage>
        <taxon>Eukaryota</taxon>
        <taxon>Metazoa</taxon>
        <taxon>Chordata</taxon>
        <taxon>Craniata</taxon>
        <taxon>Vertebrata</taxon>
        <taxon>Euteleostomi</taxon>
        <taxon>Actinopterygii</taxon>
        <taxon>Neopterygii</taxon>
        <taxon>Teleostei</taxon>
        <taxon>Anguilliformes</taxon>
        <taxon>Anguillidae</taxon>
        <taxon>Anguilla</taxon>
    </lineage>
</organism>
<name>A0A0E9S9H6_ANGAN</name>
<dbReference type="AlphaFoldDB" id="A0A0E9S9H6"/>
<dbReference type="EMBL" id="GBXM01070656">
    <property type="protein sequence ID" value="JAH37921.1"/>
    <property type="molecule type" value="Transcribed_RNA"/>
</dbReference>
<reference evidence="1" key="1">
    <citation type="submission" date="2014-11" db="EMBL/GenBank/DDBJ databases">
        <authorList>
            <person name="Amaro Gonzalez C."/>
        </authorList>
    </citation>
    <scope>NUCLEOTIDE SEQUENCE</scope>
</reference>
<protein>
    <submittedName>
        <fullName evidence="1">Uncharacterized protein</fullName>
    </submittedName>
</protein>